<gene>
    <name evidence="2" type="ORF">ACIBG2_41410</name>
</gene>
<sequence>MRALIVGAGIAGLATALRLHQAGWQCLIAERAPQRRGGGYGVTFGGIGYDGAQNMGILPALRNRAFTTTELAYRRPDGTRRFALTGPTIAATLGKKAFNILRGDIEAVLYDAVEQTAEIRFATTVTAIEQEPDGVEATLSDGSVEHADLLIGADGLHSATRALVFGPEERYRRDLGHRVAVYMMRRPPADLAPGTTGSISSGGRTFAMVSVGDGRAAAFFGYRSDLAPGTSPEELHDVYGDMGWLVPLALEELKSAESVYFDTISQMVVDRWSRGRVVLVGDAAWCVTLFAGYGSSLAVGGADRLGSALQTHPGDIPAALAAWEADLRPEAERKQKLGRRVKGVYAPRNPLLLELTQLPLRLASCKPVRRLIERNLQIEQ</sequence>
<dbReference type="EMBL" id="JBITGY010000013">
    <property type="protein sequence ID" value="MFI6503902.1"/>
    <property type="molecule type" value="Genomic_DNA"/>
</dbReference>
<organism evidence="2 3">
    <name type="scientific">Nonomuraea typhae</name>
    <dbReference type="NCBI Taxonomy" id="2603600"/>
    <lineage>
        <taxon>Bacteria</taxon>
        <taxon>Bacillati</taxon>
        <taxon>Actinomycetota</taxon>
        <taxon>Actinomycetes</taxon>
        <taxon>Streptosporangiales</taxon>
        <taxon>Streptosporangiaceae</taxon>
        <taxon>Nonomuraea</taxon>
    </lineage>
</organism>
<evidence type="ECO:0000313" key="3">
    <source>
        <dbReference type="Proteomes" id="UP001612741"/>
    </source>
</evidence>
<protein>
    <submittedName>
        <fullName evidence="2">FAD-dependent monooxygenase</fullName>
    </submittedName>
</protein>
<dbReference type="SUPFAM" id="SSF51905">
    <property type="entry name" value="FAD/NAD(P)-binding domain"/>
    <property type="match status" value="1"/>
</dbReference>
<dbReference type="InterPro" id="IPR002938">
    <property type="entry name" value="FAD-bd"/>
</dbReference>
<dbReference type="GO" id="GO:0004497">
    <property type="term" value="F:monooxygenase activity"/>
    <property type="evidence" value="ECO:0007669"/>
    <property type="project" value="UniProtKB-KW"/>
</dbReference>
<keyword evidence="3" id="KW-1185">Reference proteome</keyword>
<keyword evidence="2" id="KW-0503">Monooxygenase</keyword>
<reference evidence="2 3" key="1">
    <citation type="submission" date="2024-10" db="EMBL/GenBank/DDBJ databases">
        <title>The Natural Products Discovery Center: Release of the First 8490 Sequenced Strains for Exploring Actinobacteria Biosynthetic Diversity.</title>
        <authorList>
            <person name="Kalkreuter E."/>
            <person name="Kautsar S.A."/>
            <person name="Yang D."/>
            <person name="Bader C.D."/>
            <person name="Teijaro C.N."/>
            <person name="Fluegel L."/>
            <person name="Davis C.M."/>
            <person name="Simpson J.R."/>
            <person name="Lauterbach L."/>
            <person name="Steele A.D."/>
            <person name="Gui C."/>
            <person name="Meng S."/>
            <person name="Li G."/>
            <person name="Viehrig K."/>
            <person name="Ye F."/>
            <person name="Su P."/>
            <person name="Kiefer A.F."/>
            <person name="Nichols A."/>
            <person name="Cepeda A.J."/>
            <person name="Yan W."/>
            <person name="Fan B."/>
            <person name="Jiang Y."/>
            <person name="Adhikari A."/>
            <person name="Zheng C.-J."/>
            <person name="Schuster L."/>
            <person name="Cowan T.M."/>
            <person name="Smanski M.J."/>
            <person name="Chevrette M.G."/>
            <person name="De Carvalho L.P.S."/>
            <person name="Shen B."/>
        </authorList>
    </citation>
    <scope>NUCLEOTIDE SEQUENCE [LARGE SCALE GENOMIC DNA]</scope>
    <source>
        <strain evidence="2 3">NPDC050545</strain>
    </source>
</reference>
<dbReference type="Gene3D" id="3.50.50.60">
    <property type="entry name" value="FAD/NAD(P)-binding domain"/>
    <property type="match status" value="1"/>
</dbReference>
<feature type="domain" description="FAD-binding" evidence="1">
    <location>
        <begin position="3"/>
        <end position="310"/>
    </location>
</feature>
<dbReference type="Proteomes" id="UP001612741">
    <property type="component" value="Unassembled WGS sequence"/>
</dbReference>
<accession>A0ABW7Z6U1</accession>
<evidence type="ECO:0000313" key="2">
    <source>
        <dbReference type="EMBL" id="MFI6503902.1"/>
    </source>
</evidence>
<dbReference type="PANTHER" id="PTHR46865:SF8">
    <property type="entry name" value="POSSIBLE OXIDOREDUCTASE"/>
    <property type="match status" value="1"/>
</dbReference>
<comment type="caution">
    <text evidence="2">The sequence shown here is derived from an EMBL/GenBank/DDBJ whole genome shotgun (WGS) entry which is preliminary data.</text>
</comment>
<dbReference type="RefSeq" id="WP_397089666.1">
    <property type="nucleotide sequence ID" value="NZ_JBITGY010000013.1"/>
</dbReference>
<dbReference type="PRINTS" id="PR00420">
    <property type="entry name" value="RNGMNOXGNASE"/>
</dbReference>
<dbReference type="InterPro" id="IPR051704">
    <property type="entry name" value="FAD_aromatic-hydroxylase"/>
</dbReference>
<dbReference type="Pfam" id="PF01494">
    <property type="entry name" value="FAD_binding_3"/>
    <property type="match status" value="1"/>
</dbReference>
<dbReference type="InterPro" id="IPR036188">
    <property type="entry name" value="FAD/NAD-bd_sf"/>
</dbReference>
<proteinExistence type="predicted"/>
<keyword evidence="2" id="KW-0560">Oxidoreductase</keyword>
<evidence type="ECO:0000259" key="1">
    <source>
        <dbReference type="Pfam" id="PF01494"/>
    </source>
</evidence>
<dbReference type="Gene3D" id="3.30.9.10">
    <property type="entry name" value="D-Amino Acid Oxidase, subunit A, domain 2"/>
    <property type="match status" value="1"/>
</dbReference>
<name>A0ABW7Z6U1_9ACTN</name>
<dbReference type="PANTHER" id="PTHR46865">
    <property type="entry name" value="OXIDOREDUCTASE-RELATED"/>
    <property type="match status" value="1"/>
</dbReference>